<feature type="domain" description="Serpin" evidence="2">
    <location>
        <begin position="8"/>
        <end position="107"/>
    </location>
</feature>
<name>A0AA88D439_FICCA</name>
<dbReference type="Pfam" id="PF00079">
    <property type="entry name" value="Serpin"/>
    <property type="match status" value="1"/>
</dbReference>
<reference evidence="3" key="1">
    <citation type="submission" date="2023-07" db="EMBL/GenBank/DDBJ databases">
        <title>draft genome sequence of fig (Ficus carica).</title>
        <authorList>
            <person name="Takahashi T."/>
            <person name="Nishimura K."/>
        </authorList>
    </citation>
    <scope>NUCLEOTIDE SEQUENCE</scope>
</reference>
<evidence type="ECO:0000256" key="1">
    <source>
        <dbReference type="ARBA" id="ARBA00009500"/>
    </source>
</evidence>
<dbReference type="EMBL" id="BTGU01000001">
    <property type="protein sequence ID" value="GMN26229.1"/>
    <property type="molecule type" value="Genomic_DNA"/>
</dbReference>
<evidence type="ECO:0000259" key="2">
    <source>
        <dbReference type="Pfam" id="PF00079"/>
    </source>
</evidence>
<evidence type="ECO:0000313" key="4">
    <source>
        <dbReference type="Proteomes" id="UP001187192"/>
    </source>
</evidence>
<sequence>MVSMESSMQMLKHGSMREELKKNFVFSPLSIRILLSIVASGRNAGPTLDHFLSLLGFKTLADLHAYASDDQLNSTLFSPSKHPQGPVLSSSNGSWVDKKFAFNPFFSPTSPNPIPIPPRVFHS</sequence>
<evidence type="ECO:0000313" key="3">
    <source>
        <dbReference type="EMBL" id="GMN26229.1"/>
    </source>
</evidence>
<comment type="caution">
    <text evidence="3">The sequence shown here is derived from an EMBL/GenBank/DDBJ whole genome shotgun (WGS) entry which is preliminary data.</text>
</comment>
<comment type="similarity">
    <text evidence="1">Belongs to the serpin family.</text>
</comment>
<protein>
    <recommendedName>
        <fullName evidence="2">Serpin domain-containing protein</fullName>
    </recommendedName>
</protein>
<organism evidence="3 4">
    <name type="scientific">Ficus carica</name>
    <name type="common">Common fig</name>
    <dbReference type="NCBI Taxonomy" id="3494"/>
    <lineage>
        <taxon>Eukaryota</taxon>
        <taxon>Viridiplantae</taxon>
        <taxon>Streptophyta</taxon>
        <taxon>Embryophyta</taxon>
        <taxon>Tracheophyta</taxon>
        <taxon>Spermatophyta</taxon>
        <taxon>Magnoliopsida</taxon>
        <taxon>eudicotyledons</taxon>
        <taxon>Gunneridae</taxon>
        <taxon>Pentapetalae</taxon>
        <taxon>rosids</taxon>
        <taxon>fabids</taxon>
        <taxon>Rosales</taxon>
        <taxon>Moraceae</taxon>
        <taxon>Ficeae</taxon>
        <taxon>Ficus</taxon>
    </lineage>
</organism>
<keyword evidence="4" id="KW-1185">Reference proteome</keyword>
<gene>
    <name evidence="3" type="ORF">TIFTF001_001218</name>
</gene>
<dbReference type="InterPro" id="IPR042178">
    <property type="entry name" value="Serpin_sf_1"/>
</dbReference>
<dbReference type="InterPro" id="IPR023796">
    <property type="entry name" value="Serpin_dom"/>
</dbReference>
<dbReference type="SUPFAM" id="SSF56574">
    <property type="entry name" value="Serpins"/>
    <property type="match status" value="1"/>
</dbReference>
<dbReference type="AlphaFoldDB" id="A0AA88D439"/>
<accession>A0AA88D439</accession>
<dbReference type="InterPro" id="IPR036186">
    <property type="entry name" value="Serpin_sf"/>
</dbReference>
<dbReference type="Gene3D" id="3.30.497.10">
    <property type="entry name" value="Antithrombin, subunit I, domain 2"/>
    <property type="match status" value="1"/>
</dbReference>
<dbReference type="Proteomes" id="UP001187192">
    <property type="component" value="Unassembled WGS sequence"/>
</dbReference>
<proteinExistence type="inferred from homology"/>